<dbReference type="Pfam" id="PF05175">
    <property type="entry name" value="MTS"/>
    <property type="match status" value="1"/>
</dbReference>
<evidence type="ECO:0000259" key="3">
    <source>
        <dbReference type="Pfam" id="PF05175"/>
    </source>
</evidence>
<evidence type="ECO:0000256" key="1">
    <source>
        <dbReference type="ARBA" id="ARBA00022603"/>
    </source>
</evidence>
<sequence length="190" mass="21121">MDLRPLKKDIVFPAKLRDFDLHFCSTWGLFSPRSIDEGTHLLIDQLEINEGDTCLDIGCGYGAVGIVMARLSGTGSVYMVDKDFVAVKYSEVNVKQNRVTNCEVIMSNAFSHVPQLRFDVIASNLPANVGKELLKIILVESKGHLKPSGKLYVVTISGLRDYIKRQFSEIFGNYQKVKQGKTHTVALAVV</sequence>
<evidence type="ECO:0000313" key="4">
    <source>
        <dbReference type="EMBL" id="SVC69374.1"/>
    </source>
</evidence>
<gene>
    <name evidence="4" type="ORF">METZ01_LOCUS322228</name>
</gene>
<dbReference type="GO" id="GO:0008757">
    <property type="term" value="F:S-adenosylmethionine-dependent methyltransferase activity"/>
    <property type="evidence" value="ECO:0007669"/>
    <property type="project" value="InterPro"/>
</dbReference>
<reference evidence="4" key="1">
    <citation type="submission" date="2018-05" db="EMBL/GenBank/DDBJ databases">
        <authorList>
            <person name="Lanie J.A."/>
            <person name="Ng W.-L."/>
            <person name="Kazmierczak K.M."/>
            <person name="Andrzejewski T.M."/>
            <person name="Davidsen T.M."/>
            <person name="Wayne K.J."/>
            <person name="Tettelin H."/>
            <person name="Glass J.I."/>
            <person name="Rusch D."/>
            <person name="Podicherti R."/>
            <person name="Tsui H.-C.T."/>
            <person name="Winkler M.E."/>
        </authorList>
    </citation>
    <scope>NUCLEOTIDE SEQUENCE</scope>
</reference>
<protein>
    <recommendedName>
        <fullName evidence="3">Methyltransferase small domain-containing protein</fullName>
    </recommendedName>
</protein>
<dbReference type="AlphaFoldDB" id="A0A382P7L4"/>
<evidence type="ECO:0000256" key="2">
    <source>
        <dbReference type="ARBA" id="ARBA00022679"/>
    </source>
</evidence>
<dbReference type="PANTHER" id="PTHR47816">
    <property type="entry name" value="RIBOSOMAL RNA SMALL SUBUNIT METHYLTRANSFERASE C"/>
    <property type="match status" value="1"/>
</dbReference>
<dbReference type="SUPFAM" id="SSF53335">
    <property type="entry name" value="S-adenosyl-L-methionine-dependent methyltransferases"/>
    <property type="match status" value="1"/>
</dbReference>
<dbReference type="InterPro" id="IPR007848">
    <property type="entry name" value="Small_mtfrase_dom"/>
</dbReference>
<proteinExistence type="predicted"/>
<feature type="non-terminal residue" evidence="4">
    <location>
        <position position="190"/>
    </location>
</feature>
<dbReference type="Gene3D" id="3.40.50.150">
    <property type="entry name" value="Vaccinia Virus protein VP39"/>
    <property type="match status" value="1"/>
</dbReference>
<name>A0A382P7L4_9ZZZZ</name>
<dbReference type="GO" id="GO:0032259">
    <property type="term" value="P:methylation"/>
    <property type="evidence" value="ECO:0007669"/>
    <property type="project" value="UniProtKB-KW"/>
</dbReference>
<dbReference type="CDD" id="cd02440">
    <property type="entry name" value="AdoMet_MTases"/>
    <property type="match status" value="1"/>
</dbReference>
<keyword evidence="2" id="KW-0808">Transferase</keyword>
<dbReference type="InterPro" id="IPR029063">
    <property type="entry name" value="SAM-dependent_MTases_sf"/>
</dbReference>
<feature type="domain" description="Methyltransferase small" evidence="3">
    <location>
        <begin position="21"/>
        <end position="185"/>
    </location>
</feature>
<accession>A0A382P7L4</accession>
<dbReference type="PANTHER" id="PTHR47816:SF4">
    <property type="entry name" value="RIBOSOMAL RNA SMALL SUBUNIT METHYLTRANSFERASE C"/>
    <property type="match status" value="1"/>
</dbReference>
<dbReference type="EMBL" id="UINC01105439">
    <property type="protein sequence ID" value="SVC69374.1"/>
    <property type="molecule type" value="Genomic_DNA"/>
</dbReference>
<keyword evidence="1" id="KW-0489">Methyltransferase</keyword>
<dbReference type="InterPro" id="IPR046977">
    <property type="entry name" value="RsmC/RlmG"/>
</dbReference>
<organism evidence="4">
    <name type="scientific">marine metagenome</name>
    <dbReference type="NCBI Taxonomy" id="408172"/>
    <lineage>
        <taxon>unclassified sequences</taxon>
        <taxon>metagenomes</taxon>
        <taxon>ecological metagenomes</taxon>
    </lineage>
</organism>